<evidence type="ECO:0000256" key="1">
    <source>
        <dbReference type="SAM" id="Phobius"/>
    </source>
</evidence>
<accession>A0A645AXB5</accession>
<comment type="caution">
    <text evidence="2">The sequence shown here is derived from an EMBL/GenBank/DDBJ whole genome shotgun (WGS) entry which is preliminary data.</text>
</comment>
<sequence>MVYNMLDFLFAQYFTSAIDATSVIITMLVSFALGGISALVYNFTHRESINKAGFSLTLMILPVIISIIIMLIGNNIARAFSVAGAFSIIRYRSIPGEPLDIAYAFFALAVGLGCGIGYLGYSVIFAVFLSAILLAEHLIKQINPKNMHMQLKIIVPENLSCNELFDEVLAKYTKSYKLIRIKSTDFGTVFEVTYRIMLAEETDQKEFIDSLRVLNGNLNISLSMAEINPTYEG</sequence>
<organism evidence="2">
    <name type="scientific">bioreactor metagenome</name>
    <dbReference type="NCBI Taxonomy" id="1076179"/>
    <lineage>
        <taxon>unclassified sequences</taxon>
        <taxon>metagenomes</taxon>
        <taxon>ecological metagenomes</taxon>
    </lineage>
</organism>
<name>A0A645AXB5_9ZZZZ</name>
<dbReference type="Pfam" id="PF16316">
    <property type="entry name" value="DUF4956"/>
    <property type="match status" value="1"/>
</dbReference>
<feature type="transmembrane region" description="Helical" evidence="1">
    <location>
        <begin position="20"/>
        <end position="41"/>
    </location>
</feature>
<evidence type="ECO:0008006" key="3">
    <source>
        <dbReference type="Google" id="ProtNLM"/>
    </source>
</evidence>
<keyword evidence="1" id="KW-1133">Transmembrane helix</keyword>
<dbReference type="AlphaFoldDB" id="A0A645AXB5"/>
<evidence type="ECO:0000313" key="2">
    <source>
        <dbReference type="EMBL" id="MPM57810.1"/>
    </source>
</evidence>
<gene>
    <name evidence="2" type="ORF">SDC9_104633</name>
</gene>
<dbReference type="InterPro" id="IPR032531">
    <property type="entry name" value="DUF4956"/>
</dbReference>
<keyword evidence="1" id="KW-0472">Membrane</keyword>
<dbReference type="EMBL" id="VSSQ01016454">
    <property type="protein sequence ID" value="MPM57810.1"/>
    <property type="molecule type" value="Genomic_DNA"/>
</dbReference>
<feature type="transmembrane region" description="Helical" evidence="1">
    <location>
        <begin position="53"/>
        <end position="72"/>
    </location>
</feature>
<protein>
    <recommendedName>
        <fullName evidence="3">DUF4956 domain-containing protein</fullName>
    </recommendedName>
</protein>
<feature type="transmembrane region" description="Helical" evidence="1">
    <location>
        <begin position="102"/>
        <end position="135"/>
    </location>
</feature>
<proteinExistence type="predicted"/>
<keyword evidence="1" id="KW-0812">Transmembrane</keyword>
<reference evidence="2" key="1">
    <citation type="submission" date="2019-08" db="EMBL/GenBank/DDBJ databases">
        <authorList>
            <person name="Kucharzyk K."/>
            <person name="Murdoch R.W."/>
            <person name="Higgins S."/>
            <person name="Loffler F."/>
        </authorList>
    </citation>
    <scope>NUCLEOTIDE SEQUENCE</scope>
</reference>